<dbReference type="Gene3D" id="1.10.3290.10">
    <property type="entry name" value="Fido-like domain"/>
    <property type="match status" value="1"/>
</dbReference>
<comment type="caution">
    <text evidence="3">The sequence shown here is derived from an EMBL/GenBank/DDBJ whole genome shotgun (WGS) entry which is preliminary data.</text>
</comment>
<dbReference type="InterPro" id="IPR036390">
    <property type="entry name" value="WH_DNA-bd_sf"/>
</dbReference>
<dbReference type="Pfam" id="PF13412">
    <property type="entry name" value="HTH_24"/>
    <property type="match status" value="1"/>
</dbReference>
<sequence>MSLSQAMLAVAEVAGRLAYTSEAVGVLKVKLEQTTPINSLREDFLRASLAIDSLGEPQVISTLVSLFDRVASLSTNDERALRQLHAQLLQPATDAGHYRSTGMGVYRQNRLVHMTAPANQISKMLRQRLHANSDVRHHPLLNAANTLFDLEFIQPFARANGVIARLWIKAILHQWHPFLLEIPFEQCVKNDQAQYYECLKQAIADNDNSRFIDFVLQLIGQAVEQLTEQLPNKEERVSSEKNRSNTSELEGFIGSEKISTREKLLHLLEQQPDWSAARAAEVLGISSRAVEKHLSRLKRDGLLERQGSARAGRWIVTRPTSRQLSLPEY</sequence>
<name>A0A4R6PR64_9GAMM</name>
<organism evidence="3 4">
    <name type="scientific">Idiomarina aquatica</name>
    <dbReference type="NCBI Taxonomy" id="1327752"/>
    <lineage>
        <taxon>Bacteria</taxon>
        <taxon>Pseudomonadati</taxon>
        <taxon>Pseudomonadota</taxon>
        <taxon>Gammaproteobacteria</taxon>
        <taxon>Alteromonadales</taxon>
        <taxon>Idiomarinaceae</taxon>
        <taxon>Idiomarina</taxon>
    </lineage>
</organism>
<dbReference type="SUPFAM" id="SSF46785">
    <property type="entry name" value="Winged helix' DNA-binding domain"/>
    <property type="match status" value="1"/>
</dbReference>
<dbReference type="OrthoDB" id="9807853at2"/>
<evidence type="ECO:0000259" key="2">
    <source>
        <dbReference type="PROSITE" id="PS51459"/>
    </source>
</evidence>
<evidence type="ECO:0000313" key="4">
    <source>
        <dbReference type="Proteomes" id="UP000295531"/>
    </source>
</evidence>
<keyword evidence="1" id="KW-0547">Nucleotide-binding</keyword>
<dbReference type="InterPro" id="IPR036597">
    <property type="entry name" value="Fido-like_dom_sf"/>
</dbReference>
<gene>
    <name evidence="3" type="ORF">DEU29_101151</name>
</gene>
<feature type="domain" description="Fido" evidence="2">
    <location>
        <begin position="76"/>
        <end position="217"/>
    </location>
</feature>
<keyword evidence="1" id="KW-0067">ATP-binding</keyword>
<dbReference type="EMBL" id="SNXI01000001">
    <property type="protein sequence ID" value="TDP40607.1"/>
    <property type="molecule type" value="Genomic_DNA"/>
</dbReference>
<dbReference type="InterPro" id="IPR011991">
    <property type="entry name" value="ArsR-like_HTH"/>
</dbReference>
<dbReference type="PANTHER" id="PTHR13504">
    <property type="entry name" value="FIDO DOMAIN-CONTAINING PROTEIN DDB_G0283145"/>
    <property type="match status" value="1"/>
</dbReference>
<dbReference type="Gene3D" id="1.10.10.10">
    <property type="entry name" value="Winged helix-like DNA-binding domain superfamily/Winged helix DNA-binding domain"/>
    <property type="match status" value="1"/>
</dbReference>
<dbReference type="PANTHER" id="PTHR13504:SF38">
    <property type="entry name" value="FIDO DOMAIN-CONTAINING PROTEIN"/>
    <property type="match status" value="1"/>
</dbReference>
<keyword evidence="4" id="KW-1185">Reference proteome</keyword>
<dbReference type="RefSeq" id="WP_133538285.1">
    <property type="nucleotide sequence ID" value="NZ_SNXI01000001.1"/>
</dbReference>
<accession>A0A4R6PR64</accession>
<dbReference type="InterPro" id="IPR036388">
    <property type="entry name" value="WH-like_DNA-bd_sf"/>
</dbReference>
<evidence type="ECO:0000313" key="3">
    <source>
        <dbReference type="EMBL" id="TDP40607.1"/>
    </source>
</evidence>
<dbReference type="AlphaFoldDB" id="A0A4R6PR64"/>
<dbReference type="CDD" id="cd00090">
    <property type="entry name" value="HTH_ARSR"/>
    <property type="match status" value="1"/>
</dbReference>
<protein>
    <submittedName>
        <fullName evidence="3">HTH domain-containing protein</fullName>
    </submittedName>
</protein>
<dbReference type="PROSITE" id="PS51459">
    <property type="entry name" value="FIDO"/>
    <property type="match status" value="1"/>
</dbReference>
<reference evidence="3 4" key="1">
    <citation type="submission" date="2019-03" db="EMBL/GenBank/DDBJ databases">
        <title>Freshwater and sediment microbial communities from various areas in North America, analyzing microbe dynamics in response to fracking.</title>
        <authorList>
            <person name="Lamendella R."/>
        </authorList>
    </citation>
    <scope>NUCLEOTIDE SEQUENCE [LARGE SCALE GENOMIC DNA]</scope>
    <source>
        <strain evidence="3 4">18_TX</strain>
    </source>
</reference>
<dbReference type="InterPro" id="IPR040198">
    <property type="entry name" value="Fido_containing"/>
</dbReference>
<evidence type="ECO:0000256" key="1">
    <source>
        <dbReference type="PIRSR" id="PIRSR640198-2"/>
    </source>
</evidence>
<dbReference type="GO" id="GO:0005524">
    <property type="term" value="F:ATP binding"/>
    <property type="evidence" value="ECO:0007669"/>
    <property type="project" value="UniProtKB-KW"/>
</dbReference>
<dbReference type="GO" id="GO:0006355">
    <property type="term" value="P:regulation of DNA-templated transcription"/>
    <property type="evidence" value="ECO:0007669"/>
    <property type="project" value="UniProtKB-ARBA"/>
</dbReference>
<feature type="binding site" evidence="1">
    <location>
        <begin position="195"/>
        <end position="196"/>
    </location>
    <ligand>
        <name>ATP</name>
        <dbReference type="ChEBI" id="CHEBI:30616"/>
    </ligand>
</feature>
<proteinExistence type="predicted"/>
<dbReference type="SUPFAM" id="SSF140931">
    <property type="entry name" value="Fic-like"/>
    <property type="match status" value="1"/>
</dbReference>
<dbReference type="Proteomes" id="UP000295531">
    <property type="component" value="Unassembled WGS sequence"/>
</dbReference>
<dbReference type="InterPro" id="IPR003812">
    <property type="entry name" value="Fido"/>
</dbReference>
<dbReference type="Pfam" id="PF02661">
    <property type="entry name" value="Fic"/>
    <property type="match status" value="1"/>
</dbReference>